<reference evidence="2" key="1">
    <citation type="journal article" date="2019" name="PLoS Negl. Trop. Dis.">
        <title>Revisiting the worldwide diversity of Leptospira species in the environment.</title>
        <authorList>
            <person name="Vincent A.T."/>
            <person name="Schiettekatte O."/>
            <person name="Bourhy P."/>
            <person name="Veyrier F.J."/>
            <person name="Picardeau M."/>
        </authorList>
    </citation>
    <scope>NUCLEOTIDE SEQUENCE [LARGE SCALE GENOMIC DNA]</scope>
    <source>
        <strain evidence="2">201800287</strain>
    </source>
</reference>
<dbReference type="SUPFAM" id="SSF52200">
    <property type="entry name" value="Toll/Interleukin receptor TIR domain"/>
    <property type="match status" value="1"/>
</dbReference>
<keyword evidence="2" id="KW-0675">Receptor</keyword>
<protein>
    <submittedName>
        <fullName evidence="2">Toll/interleukin-1 receptor domain-containing protein</fullName>
    </submittedName>
</protein>
<dbReference type="InterPro" id="IPR000157">
    <property type="entry name" value="TIR_dom"/>
</dbReference>
<name>A0A4R9I6D4_9LEPT</name>
<dbReference type="AlphaFoldDB" id="A0A4R9I6D4"/>
<evidence type="ECO:0000313" key="2">
    <source>
        <dbReference type="EMBL" id="TGK81553.1"/>
    </source>
</evidence>
<dbReference type="EMBL" id="RQFK01000026">
    <property type="protein sequence ID" value="TGK81553.1"/>
    <property type="molecule type" value="Genomic_DNA"/>
</dbReference>
<dbReference type="Gene3D" id="3.40.50.10140">
    <property type="entry name" value="Toll/interleukin-1 receptor homology (TIR) domain"/>
    <property type="match status" value="1"/>
</dbReference>
<evidence type="ECO:0000313" key="3">
    <source>
        <dbReference type="Proteomes" id="UP000298009"/>
    </source>
</evidence>
<comment type="caution">
    <text evidence="2">The sequence shown here is derived from an EMBL/GenBank/DDBJ whole genome shotgun (WGS) entry which is preliminary data.</text>
</comment>
<dbReference type="GO" id="GO:0007165">
    <property type="term" value="P:signal transduction"/>
    <property type="evidence" value="ECO:0007669"/>
    <property type="project" value="InterPro"/>
</dbReference>
<feature type="domain" description="TIR" evidence="1">
    <location>
        <begin position="2"/>
        <end position="105"/>
    </location>
</feature>
<dbReference type="OrthoDB" id="8435646at2"/>
<dbReference type="InterPro" id="IPR035897">
    <property type="entry name" value="Toll_tir_struct_dom_sf"/>
</dbReference>
<proteinExistence type="predicted"/>
<keyword evidence="3" id="KW-1185">Reference proteome</keyword>
<dbReference type="RefSeq" id="WP_135601434.1">
    <property type="nucleotide sequence ID" value="NZ_RQFK01000026.1"/>
</dbReference>
<accession>A0A4R9I6D4</accession>
<dbReference type="PROSITE" id="PS50104">
    <property type="entry name" value="TIR"/>
    <property type="match status" value="1"/>
</dbReference>
<dbReference type="Pfam" id="PF13676">
    <property type="entry name" value="TIR_2"/>
    <property type="match status" value="1"/>
</dbReference>
<evidence type="ECO:0000259" key="1">
    <source>
        <dbReference type="PROSITE" id="PS50104"/>
    </source>
</evidence>
<dbReference type="Proteomes" id="UP000298009">
    <property type="component" value="Unassembled WGS sequence"/>
</dbReference>
<gene>
    <name evidence="2" type="ORF">EHQ24_09595</name>
</gene>
<sequence>MKMISLFISHSKKDYDFAHRLALDLQKNNFQIWFDEWSIKIGENIVEKISDGLKKTDYIIVVLSKQAVQSKWVEKEWQTKYWNEVKKDEYRFFLLKLMSAKYPSF</sequence>
<organism evidence="2 3">
    <name type="scientific">Leptospira noumeaensis</name>
    <dbReference type="NCBI Taxonomy" id="2484964"/>
    <lineage>
        <taxon>Bacteria</taxon>
        <taxon>Pseudomonadati</taxon>
        <taxon>Spirochaetota</taxon>
        <taxon>Spirochaetia</taxon>
        <taxon>Leptospirales</taxon>
        <taxon>Leptospiraceae</taxon>
        <taxon>Leptospira</taxon>
    </lineage>
</organism>